<dbReference type="AlphaFoldDB" id="A0A821NYL3"/>
<feature type="non-terminal residue" evidence="1">
    <location>
        <position position="1"/>
    </location>
</feature>
<name>A0A821NYL3_9BILA</name>
<sequence>MLSIVNDRLGSIELFDRNALMLCASKVASTTGDLRT</sequence>
<comment type="caution">
    <text evidence="1">The sequence shown here is derived from an EMBL/GenBank/DDBJ whole genome shotgun (WGS) entry which is preliminary data.</text>
</comment>
<accession>A0A821NYL3</accession>
<proteinExistence type="predicted"/>
<protein>
    <submittedName>
        <fullName evidence="1">Uncharacterized protein</fullName>
    </submittedName>
</protein>
<keyword evidence="2" id="KW-1185">Reference proteome</keyword>
<evidence type="ECO:0000313" key="2">
    <source>
        <dbReference type="Proteomes" id="UP000663873"/>
    </source>
</evidence>
<dbReference type="Proteomes" id="UP000663873">
    <property type="component" value="Unassembled WGS sequence"/>
</dbReference>
<reference evidence="1" key="1">
    <citation type="submission" date="2021-02" db="EMBL/GenBank/DDBJ databases">
        <authorList>
            <person name="Nowell W R."/>
        </authorList>
    </citation>
    <scope>NUCLEOTIDE SEQUENCE</scope>
</reference>
<evidence type="ECO:0000313" key="1">
    <source>
        <dbReference type="EMBL" id="CAF4793134.1"/>
    </source>
</evidence>
<gene>
    <name evidence="1" type="ORF">UJA718_LOCUS40932</name>
</gene>
<dbReference type="Gene3D" id="1.10.8.60">
    <property type="match status" value="1"/>
</dbReference>
<dbReference type="EMBL" id="CAJOBP010046704">
    <property type="protein sequence ID" value="CAF4793134.1"/>
    <property type="molecule type" value="Genomic_DNA"/>
</dbReference>
<organism evidence="1 2">
    <name type="scientific">Rotaria socialis</name>
    <dbReference type="NCBI Taxonomy" id="392032"/>
    <lineage>
        <taxon>Eukaryota</taxon>
        <taxon>Metazoa</taxon>
        <taxon>Spiralia</taxon>
        <taxon>Gnathifera</taxon>
        <taxon>Rotifera</taxon>
        <taxon>Eurotatoria</taxon>
        <taxon>Bdelloidea</taxon>
        <taxon>Philodinida</taxon>
        <taxon>Philodinidae</taxon>
        <taxon>Rotaria</taxon>
    </lineage>
</organism>